<proteinExistence type="predicted"/>
<feature type="region of interest" description="Disordered" evidence="1">
    <location>
        <begin position="40"/>
        <end position="59"/>
    </location>
</feature>
<name>A0A9N9BPD6_9GLOM</name>
<accession>A0A9N9BPD6</accession>
<organism evidence="2 3">
    <name type="scientific">Paraglomus occultum</name>
    <dbReference type="NCBI Taxonomy" id="144539"/>
    <lineage>
        <taxon>Eukaryota</taxon>
        <taxon>Fungi</taxon>
        <taxon>Fungi incertae sedis</taxon>
        <taxon>Mucoromycota</taxon>
        <taxon>Glomeromycotina</taxon>
        <taxon>Glomeromycetes</taxon>
        <taxon>Paraglomerales</taxon>
        <taxon>Paraglomeraceae</taxon>
        <taxon>Paraglomus</taxon>
    </lineage>
</organism>
<dbReference type="AlphaFoldDB" id="A0A9N9BPD6"/>
<sequence>SMLPGFEKCIQYAHNQVVLPSREEMVSMAALQLCRERWLQEAHPGTSNGNPKGNKDLEY</sequence>
<reference evidence="2" key="1">
    <citation type="submission" date="2021-06" db="EMBL/GenBank/DDBJ databases">
        <authorList>
            <person name="Kallberg Y."/>
            <person name="Tangrot J."/>
            <person name="Rosling A."/>
        </authorList>
    </citation>
    <scope>NUCLEOTIDE SEQUENCE</scope>
    <source>
        <strain evidence="2">IA702</strain>
    </source>
</reference>
<dbReference type="EMBL" id="CAJVPJ010001023">
    <property type="protein sequence ID" value="CAG8571515.1"/>
    <property type="molecule type" value="Genomic_DNA"/>
</dbReference>
<evidence type="ECO:0000313" key="2">
    <source>
        <dbReference type="EMBL" id="CAG8571515.1"/>
    </source>
</evidence>
<evidence type="ECO:0000313" key="3">
    <source>
        <dbReference type="Proteomes" id="UP000789572"/>
    </source>
</evidence>
<dbReference type="Proteomes" id="UP000789572">
    <property type="component" value="Unassembled WGS sequence"/>
</dbReference>
<gene>
    <name evidence="2" type="ORF">POCULU_LOCUS6019</name>
</gene>
<evidence type="ECO:0000256" key="1">
    <source>
        <dbReference type="SAM" id="MobiDB-lite"/>
    </source>
</evidence>
<protein>
    <submittedName>
        <fullName evidence="2">790_t:CDS:1</fullName>
    </submittedName>
</protein>
<keyword evidence="3" id="KW-1185">Reference proteome</keyword>
<comment type="caution">
    <text evidence="2">The sequence shown here is derived from an EMBL/GenBank/DDBJ whole genome shotgun (WGS) entry which is preliminary data.</text>
</comment>
<feature type="non-terminal residue" evidence="2">
    <location>
        <position position="1"/>
    </location>
</feature>